<reference evidence="3" key="1">
    <citation type="submission" date="2020-06" db="EMBL/GenBank/DDBJ databases">
        <authorList>
            <person name="Li T."/>
            <person name="Hu X."/>
            <person name="Zhang T."/>
            <person name="Song X."/>
            <person name="Zhang H."/>
            <person name="Dai N."/>
            <person name="Sheng W."/>
            <person name="Hou X."/>
            <person name="Wei L."/>
        </authorList>
    </citation>
    <scope>NUCLEOTIDE SEQUENCE</scope>
    <source>
        <strain evidence="3">G02</strain>
        <tissue evidence="3">Leaf</tissue>
    </source>
</reference>
<feature type="domain" description="Myb-like" evidence="2">
    <location>
        <begin position="18"/>
        <end position="74"/>
    </location>
</feature>
<dbReference type="PANTHER" id="PTHR33492:SF4">
    <property type="entry name" value="OS02G0174300 PROTEIN"/>
    <property type="match status" value="1"/>
</dbReference>
<proteinExistence type="predicted"/>
<sequence>MDEPRGSHRTRSKAAPDWTVEESLVLVNEINAVESEWGATLPSFQKWQQIVENCNALDVNRNLNQCKRKWDALLVEYRRVKHDAAADGSFPFELFKAIDSCVSARVKRNVGGGVEAEEDEDEDEDEDEEATAAEEQEEQVVMETDPDSDPEAQGRVTKFFFETVGLKFICYDVDAPVIWVIGIILKRCILLSDVKDASEQRSLDYCSKKQRRRMKRQKRKLETLNPWGYFTSAKIKHEESSSINQNAGNTNKNIVASVADEANADTKEQTMATVLWENAVRINSILEGNLADDVDYKLADLKNADAVQIDVTRRQGDKLIDCLGNISTTLNQLCDLVQKCN</sequence>
<protein>
    <recommendedName>
        <fullName evidence="2">Myb-like domain-containing protein</fullName>
    </recommendedName>
</protein>
<dbReference type="Pfam" id="PF13837">
    <property type="entry name" value="Myb_DNA-bind_4"/>
    <property type="match status" value="1"/>
</dbReference>
<name>A0AAW2JRY3_SESRA</name>
<feature type="compositionally biased region" description="Acidic residues" evidence="1">
    <location>
        <begin position="115"/>
        <end position="150"/>
    </location>
</feature>
<evidence type="ECO:0000259" key="2">
    <source>
        <dbReference type="PROSITE" id="PS50090"/>
    </source>
</evidence>
<dbReference type="PROSITE" id="PS50090">
    <property type="entry name" value="MYB_LIKE"/>
    <property type="match status" value="1"/>
</dbReference>
<evidence type="ECO:0000313" key="3">
    <source>
        <dbReference type="EMBL" id="KAL0297406.1"/>
    </source>
</evidence>
<feature type="region of interest" description="Disordered" evidence="1">
    <location>
        <begin position="112"/>
        <end position="151"/>
    </location>
</feature>
<reference evidence="3" key="2">
    <citation type="journal article" date="2024" name="Plant">
        <title>Genomic evolution and insights into agronomic trait innovations of Sesamum species.</title>
        <authorList>
            <person name="Miao H."/>
            <person name="Wang L."/>
            <person name="Qu L."/>
            <person name="Liu H."/>
            <person name="Sun Y."/>
            <person name="Le M."/>
            <person name="Wang Q."/>
            <person name="Wei S."/>
            <person name="Zheng Y."/>
            <person name="Lin W."/>
            <person name="Duan Y."/>
            <person name="Cao H."/>
            <person name="Xiong S."/>
            <person name="Wang X."/>
            <person name="Wei L."/>
            <person name="Li C."/>
            <person name="Ma Q."/>
            <person name="Ju M."/>
            <person name="Zhao R."/>
            <person name="Li G."/>
            <person name="Mu C."/>
            <person name="Tian Q."/>
            <person name="Mei H."/>
            <person name="Zhang T."/>
            <person name="Gao T."/>
            <person name="Zhang H."/>
        </authorList>
    </citation>
    <scope>NUCLEOTIDE SEQUENCE</scope>
    <source>
        <strain evidence="3">G02</strain>
    </source>
</reference>
<dbReference type="Gene3D" id="1.10.10.60">
    <property type="entry name" value="Homeodomain-like"/>
    <property type="match status" value="1"/>
</dbReference>
<dbReference type="EMBL" id="JACGWJ010000032">
    <property type="protein sequence ID" value="KAL0297406.1"/>
    <property type="molecule type" value="Genomic_DNA"/>
</dbReference>
<accession>A0AAW2JRY3</accession>
<evidence type="ECO:0000256" key="1">
    <source>
        <dbReference type="SAM" id="MobiDB-lite"/>
    </source>
</evidence>
<dbReference type="InterPro" id="IPR044822">
    <property type="entry name" value="Myb_DNA-bind_4"/>
</dbReference>
<organism evidence="3">
    <name type="scientific">Sesamum radiatum</name>
    <name type="common">Black benniseed</name>
    <dbReference type="NCBI Taxonomy" id="300843"/>
    <lineage>
        <taxon>Eukaryota</taxon>
        <taxon>Viridiplantae</taxon>
        <taxon>Streptophyta</taxon>
        <taxon>Embryophyta</taxon>
        <taxon>Tracheophyta</taxon>
        <taxon>Spermatophyta</taxon>
        <taxon>Magnoliopsida</taxon>
        <taxon>eudicotyledons</taxon>
        <taxon>Gunneridae</taxon>
        <taxon>Pentapetalae</taxon>
        <taxon>asterids</taxon>
        <taxon>lamiids</taxon>
        <taxon>Lamiales</taxon>
        <taxon>Pedaliaceae</taxon>
        <taxon>Sesamum</taxon>
    </lineage>
</organism>
<dbReference type="PANTHER" id="PTHR33492">
    <property type="entry name" value="OSJNBA0043A12.37 PROTEIN-RELATED"/>
    <property type="match status" value="1"/>
</dbReference>
<gene>
    <name evidence="3" type="ORF">Sradi_6792700</name>
</gene>
<dbReference type="InterPro" id="IPR001005">
    <property type="entry name" value="SANT/Myb"/>
</dbReference>
<dbReference type="AlphaFoldDB" id="A0AAW2JRY3"/>
<comment type="caution">
    <text evidence="3">The sequence shown here is derived from an EMBL/GenBank/DDBJ whole genome shotgun (WGS) entry which is preliminary data.</text>
</comment>